<dbReference type="AlphaFoldDB" id="A0A4Y8M1N6"/>
<feature type="binding site" evidence="10">
    <location>
        <position position="455"/>
    </location>
    <ligand>
        <name>Mn(2+)</name>
        <dbReference type="ChEBI" id="CHEBI:29035"/>
    </ligand>
</feature>
<evidence type="ECO:0000256" key="11">
    <source>
        <dbReference type="SAM" id="Phobius"/>
    </source>
</evidence>
<feature type="binding site" evidence="10">
    <location>
        <position position="238"/>
    </location>
    <ligand>
        <name>Mn(2+)</name>
        <dbReference type="ChEBI" id="CHEBI:29035"/>
    </ligand>
</feature>
<evidence type="ECO:0000256" key="7">
    <source>
        <dbReference type="PIRNR" id="PIRNR005091"/>
    </source>
</evidence>
<feature type="transmembrane region" description="Helical" evidence="11">
    <location>
        <begin position="55"/>
        <end position="75"/>
    </location>
</feature>
<keyword evidence="9" id="KW-0464">Manganese</keyword>
<dbReference type="Pfam" id="PF00884">
    <property type="entry name" value="Sulfatase"/>
    <property type="match status" value="1"/>
</dbReference>
<feature type="transmembrane region" description="Helical" evidence="11">
    <location>
        <begin position="95"/>
        <end position="122"/>
    </location>
</feature>
<evidence type="ECO:0000256" key="2">
    <source>
        <dbReference type="ARBA" id="ARBA00009983"/>
    </source>
</evidence>
<comment type="similarity">
    <text evidence="2 7">Belongs to the LTA synthase family.</text>
</comment>
<evidence type="ECO:0000313" key="13">
    <source>
        <dbReference type="EMBL" id="TFE28222.1"/>
    </source>
</evidence>
<evidence type="ECO:0000256" key="6">
    <source>
        <dbReference type="ARBA" id="ARBA00023136"/>
    </source>
</evidence>
<accession>A0A4Y8M1N6</accession>
<keyword evidence="6 7" id="KW-0472">Membrane</keyword>
<evidence type="ECO:0000259" key="12">
    <source>
        <dbReference type="Pfam" id="PF00884"/>
    </source>
</evidence>
<evidence type="ECO:0000256" key="3">
    <source>
        <dbReference type="ARBA" id="ARBA00022475"/>
    </source>
</evidence>
<dbReference type="Proteomes" id="UP000297900">
    <property type="component" value="Unassembled WGS sequence"/>
</dbReference>
<feature type="transmembrane region" description="Helical" evidence="11">
    <location>
        <begin position="28"/>
        <end position="48"/>
    </location>
</feature>
<dbReference type="CDD" id="cd16015">
    <property type="entry name" value="LTA_synthase"/>
    <property type="match status" value="1"/>
</dbReference>
<feature type="domain" description="Sulfatase N-terminal" evidence="12">
    <location>
        <begin position="231"/>
        <end position="519"/>
    </location>
</feature>
<reference evidence="13 14" key="1">
    <citation type="submission" date="2019-03" db="EMBL/GenBank/DDBJ databases">
        <title>Cohnella endophytica sp. nov., a novel endophytic bacterium isolated from bark of Sonneratia apetala.</title>
        <authorList>
            <person name="Tuo L."/>
        </authorList>
    </citation>
    <scope>NUCLEOTIDE SEQUENCE [LARGE SCALE GENOMIC DNA]</scope>
    <source>
        <strain evidence="13 14">CCTCC AB 208254</strain>
    </source>
</reference>
<dbReference type="Gene3D" id="3.30.1120.170">
    <property type="match status" value="1"/>
</dbReference>
<dbReference type="InterPro" id="IPR017850">
    <property type="entry name" value="Alkaline_phosphatase_core_sf"/>
</dbReference>
<dbReference type="InterPro" id="IPR050448">
    <property type="entry name" value="OpgB/LTA_synthase_biosynth"/>
</dbReference>
<dbReference type="PANTHER" id="PTHR47371:SF1">
    <property type="entry name" value="LIPOTEICHOIC ACID SYNTHASE-LIKE YQGS"/>
    <property type="match status" value="1"/>
</dbReference>
<feature type="binding site" evidence="9">
    <location>
        <position position="395"/>
    </location>
    <ligand>
        <name>substrate</name>
    </ligand>
</feature>
<evidence type="ECO:0000256" key="8">
    <source>
        <dbReference type="PIRSR" id="PIRSR005091-1"/>
    </source>
</evidence>
<name>A0A4Y8M1N6_9BACL</name>
<dbReference type="InterPro" id="IPR000917">
    <property type="entry name" value="Sulfatase_N"/>
</dbReference>
<organism evidence="13 14">
    <name type="scientific">Cohnella luojiensis</name>
    <dbReference type="NCBI Taxonomy" id="652876"/>
    <lineage>
        <taxon>Bacteria</taxon>
        <taxon>Bacillati</taxon>
        <taxon>Bacillota</taxon>
        <taxon>Bacilli</taxon>
        <taxon>Bacillales</taxon>
        <taxon>Paenibacillaceae</taxon>
        <taxon>Cohnella</taxon>
    </lineage>
</organism>
<gene>
    <name evidence="13" type="ORF">E2980_08055</name>
</gene>
<feature type="active site" evidence="8">
    <location>
        <position position="280"/>
    </location>
</feature>
<sequence length="605" mass="69282">MALCFWLKNYLVQRYCFDLPVKGFYQEINLLIGTSSSVLILFSFFMLGFRSKIHISILALSLLSSALLLSDLVYYRFFNDFITIPVLLLADNMSVLWSSVFTLLRPSDLLIFLDTFFLVLMINNRKMPKTAWNPSQLVAATALASLLIFFNLSMADKIRPGLLNRTFDRQIVVKSIGAYNYHLYDIITSTQIGYKKAFASNDDLATVESFVKQLPKDENNKKLFGAAKGYNVVLVSMESLQSFVIDRRIEGQEVTPYLNRLIKESFYFENFYHQTGQGKTSDAEFIIDTSLFPLPSGAVFFSNAQNVYDSTPNILKKLGYYPAVFHANNRSFWNRGNMYPTMGYERFFSSSDYNITEDNTIGWGLNDISFFRQSVEKLRGLPQPFYSKFITLTNHYPFNLSEKNRLIPEYASGSMTLNRYIPTVRYMDEALKIFFEEMKSAGLYEHSIFVLYGDHYGISHKHHKAMAKLLGKGKINWYDHVQLQRVPLIIHIPGMKGKRMGTISGQVDLKPTLLHLLGVNTDGQLNFGLDLFAGNRPELAVLRDGSFITDRNVFTKNRCYDKATGMVTEPADCEPFKEEAVKRLTYSDSIVYGDLLRFANRAKKL</sequence>
<feature type="transmembrane region" description="Helical" evidence="11">
    <location>
        <begin position="134"/>
        <end position="154"/>
    </location>
</feature>
<keyword evidence="3 7" id="KW-1003">Cell membrane</keyword>
<dbReference type="PANTHER" id="PTHR47371">
    <property type="entry name" value="LIPOTEICHOIC ACID SYNTHASE"/>
    <property type="match status" value="1"/>
</dbReference>
<evidence type="ECO:0000256" key="1">
    <source>
        <dbReference type="ARBA" id="ARBA00004651"/>
    </source>
</evidence>
<keyword evidence="5 11" id="KW-1133">Transmembrane helix</keyword>
<evidence type="ECO:0000256" key="9">
    <source>
        <dbReference type="PIRSR" id="PIRSR005091-2"/>
    </source>
</evidence>
<protein>
    <submittedName>
        <fullName evidence="13">LTA synthase family protein</fullName>
    </submittedName>
</protein>
<keyword evidence="9" id="KW-0479">Metal-binding</keyword>
<dbReference type="SUPFAM" id="SSF53649">
    <property type="entry name" value="Alkaline phosphatase-like"/>
    <property type="match status" value="1"/>
</dbReference>
<dbReference type="PIRSF" id="PIRSF005091">
    <property type="entry name" value="Mmb_sulf_HI1246"/>
    <property type="match status" value="1"/>
</dbReference>
<dbReference type="Gene3D" id="3.40.720.10">
    <property type="entry name" value="Alkaline Phosphatase, subunit A"/>
    <property type="match status" value="1"/>
</dbReference>
<dbReference type="GO" id="GO:0046872">
    <property type="term" value="F:metal ion binding"/>
    <property type="evidence" value="ECO:0007669"/>
    <property type="project" value="UniProtKB-KW"/>
</dbReference>
<dbReference type="EMBL" id="SOMN01000007">
    <property type="protein sequence ID" value="TFE28222.1"/>
    <property type="molecule type" value="Genomic_DNA"/>
</dbReference>
<proteinExistence type="inferred from homology"/>
<keyword evidence="4 11" id="KW-0812">Transmembrane</keyword>
<feature type="binding site" evidence="10">
    <location>
        <position position="454"/>
    </location>
    <ligand>
        <name>Mn(2+)</name>
        <dbReference type="ChEBI" id="CHEBI:29035"/>
    </ligand>
</feature>
<evidence type="ECO:0000256" key="10">
    <source>
        <dbReference type="PIRSR" id="PIRSR005091-3"/>
    </source>
</evidence>
<comment type="subcellular location">
    <subcellularLocation>
        <location evidence="1">Cell membrane</location>
        <topology evidence="1">Multi-pass membrane protein</topology>
    </subcellularLocation>
</comment>
<dbReference type="GO" id="GO:0005886">
    <property type="term" value="C:plasma membrane"/>
    <property type="evidence" value="ECO:0007669"/>
    <property type="project" value="UniProtKB-SubCell"/>
</dbReference>
<evidence type="ECO:0000256" key="5">
    <source>
        <dbReference type="ARBA" id="ARBA00022989"/>
    </source>
</evidence>
<feature type="binding site" evidence="10">
    <location>
        <position position="280"/>
    </location>
    <ligand>
        <name>Mn(2+)</name>
        <dbReference type="ChEBI" id="CHEBI:29035"/>
    </ligand>
</feature>
<evidence type="ECO:0000313" key="14">
    <source>
        <dbReference type="Proteomes" id="UP000297900"/>
    </source>
</evidence>
<dbReference type="OrthoDB" id="5901192at2"/>
<comment type="caution">
    <text evidence="13">The sequence shown here is derived from an EMBL/GenBank/DDBJ whole genome shotgun (WGS) entry which is preliminary data.</text>
</comment>
<evidence type="ECO:0000256" key="4">
    <source>
        <dbReference type="ARBA" id="ARBA00022692"/>
    </source>
</evidence>
<keyword evidence="14" id="KW-1185">Reference proteome</keyword>
<dbReference type="InterPro" id="IPR012160">
    <property type="entry name" value="LtaS-like"/>
</dbReference>